<protein>
    <recommendedName>
        <fullName evidence="3">DUF937 domain-containing protein</fullName>
    </recommendedName>
</protein>
<evidence type="ECO:0008006" key="3">
    <source>
        <dbReference type="Google" id="ProtNLM"/>
    </source>
</evidence>
<comment type="caution">
    <text evidence="1">The sequence shown here is derived from an EMBL/GenBank/DDBJ whole genome shotgun (WGS) entry which is preliminary data.</text>
</comment>
<dbReference type="EMBL" id="WNXD01000002">
    <property type="protein sequence ID" value="MBB2146634.1"/>
    <property type="molecule type" value="Genomic_DNA"/>
</dbReference>
<dbReference type="RefSeq" id="WP_182923277.1">
    <property type="nucleotide sequence ID" value="NZ_WNXD01000002.1"/>
</dbReference>
<dbReference type="AlphaFoldDB" id="A0A923E339"/>
<proteinExistence type="predicted"/>
<keyword evidence="2" id="KW-1185">Reference proteome</keyword>
<dbReference type="Proteomes" id="UP000601055">
    <property type="component" value="Unassembled WGS sequence"/>
</dbReference>
<evidence type="ECO:0000313" key="2">
    <source>
        <dbReference type="Proteomes" id="UP000601055"/>
    </source>
</evidence>
<gene>
    <name evidence="1" type="ORF">GM921_14115</name>
</gene>
<sequence length="170" mass="17432">MLENLINLVKEHAQDAIVNNPDVPNEQNEEAVQAASSSIVDALKQQVSSGNLGGLMDVFKGNTGDVTQQATTGFVEKLQGMGINLGAAEGIAGSLIPGLIEKFTQKTNDPNDSSFNLQDIAGKLIGGDDGKFDLSDVTSMLGVGGNQTQADGTAAPSSGGILGKIKGLFS</sequence>
<accession>A0A923E339</accession>
<evidence type="ECO:0000313" key="1">
    <source>
        <dbReference type="EMBL" id="MBB2146634.1"/>
    </source>
</evidence>
<reference evidence="1" key="1">
    <citation type="submission" date="2019-11" db="EMBL/GenBank/DDBJ databases">
        <title>Description of Pedobacter sp. LMG 31464T.</title>
        <authorList>
            <person name="Carlier A."/>
            <person name="Qi S."/>
            <person name="Vandamme P."/>
        </authorList>
    </citation>
    <scope>NUCLEOTIDE SEQUENCE</scope>
    <source>
        <strain evidence="1">LMG 31464</strain>
    </source>
</reference>
<name>A0A923E339_9SPHI</name>
<organism evidence="1 2">
    <name type="scientific">Pedobacter planticolens</name>
    <dbReference type="NCBI Taxonomy" id="2679964"/>
    <lineage>
        <taxon>Bacteria</taxon>
        <taxon>Pseudomonadati</taxon>
        <taxon>Bacteroidota</taxon>
        <taxon>Sphingobacteriia</taxon>
        <taxon>Sphingobacteriales</taxon>
        <taxon>Sphingobacteriaceae</taxon>
        <taxon>Pedobacter</taxon>
    </lineage>
</organism>